<keyword evidence="1" id="KW-0813">Transport</keyword>
<dbReference type="Pfam" id="PF08352">
    <property type="entry name" value="oligo_HPY"/>
    <property type="match status" value="1"/>
</dbReference>
<protein>
    <submittedName>
        <fullName evidence="6">ABC transporter ATP-binding protein</fullName>
    </submittedName>
</protein>
<dbReference type="InterPro" id="IPR027417">
    <property type="entry name" value="P-loop_NTPase"/>
</dbReference>
<dbReference type="PANTHER" id="PTHR43067:SF3">
    <property type="entry name" value="MALTOSE ABC TRANSPORTER, ATP-BINDING PROTEIN"/>
    <property type="match status" value="1"/>
</dbReference>
<keyword evidence="7" id="KW-1185">Reference proteome</keyword>
<comment type="caution">
    <text evidence="6">The sequence shown here is derived from an EMBL/GenBank/DDBJ whole genome shotgun (WGS) entry which is preliminary data.</text>
</comment>
<sequence>MARRDVGDVLLEVQDLSVDYLTLNGAVSAVSHASFALRRGEILGLAGESGSGKSTLTTALLRLQRSPAVTVGGKVLYHGDDGIVTDLVPRTDKELLHLRWNKLAIVMQSAMDALNPVKRLGAQFVDVLRQHDPRMTEKAALERAGDLLALSGIPRDRVDSFPHEMSGGMRQRSLISLALACDPDLVVMDEPTTAVDVVMQRTIMSQVLRLQRELGFAIVFVTHDLSLLLELSDRLAIMYAGKIVEIGPSTELYHHPSHPYTKALRDSFPPLYAPLVEMRGIPGTAPDLMNLPKGCAFAPRCTRAMEVCGTTRPELVQVSEKADAACHLNDPQRETVGAGPSDARSENGHAA</sequence>
<gene>
    <name evidence="6" type="ORF">ACFPK8_16460</name>
</gene>
<proteinExistence type="predicted"/>
<dbReference type="InterPro" id="IPR013563">
    <property type="entry name" value="Oligopep_ABC_C"/>
</dbReference>
<dbReference type="CDD" id="cd03257">
    <property type="entry name" value="ABC_NikE_OppD_transporters"/>
    <property type="match status" value="1"/>
</dbReference>
<dbReference type="PROSITE" id="PS50893">
    <property type="entry name" value="ABC_TRANSPORTER_2"/>
    <property type="match status" value="1"/>
</dbReference>
<dbReference type="InterPro" id="IPR003593">
    <property type="entry name" value="AAA+_ATPase"/>
</dbReference>
<dbReference type="GO" id="GO:0005524">
    <property type="term" value="F:ATP binding"/>
    <property type="evidence" value="ECO:0007669"/>
    <property type="project" value="UniProtKB-KW"/>
</dbReference>
<dbReference type="NCBIfam" id="TIGR01727">
    <property type="entry name" value="oligo_HPY"/>
    <property type="match status" value="1"/>
</dbReference>
<reference evidence="7" key="1">
    <citation type="journal article" date="2019" name="Int. J. Syst. Evol. Microbiol.">
        <title>The Global Catalogue of Microorganisms (GCM) 10K type strain sequencing project: providing services to taxonomists for standard genome sequencing and annotation.</title>
        <authorList>
            <consortium name="The Broad Institute Genomics Platform"/>
            <consortium name="The Broad Institute Genome Sequencing Center for Infectious Disease"/>
            <person name="Wu L."/>
            <person name="Ma J."/>
        </authorList>
    </citation>
    <scope>NUCLEOTIDE SEQUENCE [LARGE SCALE GENOMIC DNA]</scope>
    <source>
        <strain evidence="7">CGMCC 1.16455</strain>
    </source>
</reference>
<dbReference type="Pfam" id="PF00005">
    <property type="entry name" value="ABC_tran"/>
    <property type="match status" value="1"/>
</dbReference>
<dbReference type="InterPro" id="IPR003439">
    <property type="entry name" value="ABC_transporter-like_ATP-bd"/>
</dbReference>
<organism evidence="6 7">
    <name type="scientific">Brachybacterium tyrofermentans</name>
    <dbReference type="NCBI Taxonomy" id="47848"/>
    <lineage>
        <taxon>Bacteria</taxon>
        <taxon>Bacillati</taxon>
        <taxon>Actinomycetota</taxon>
        <taxon>Actinomycetes</taxon>
        <taxon>Micrococcales</taxon>
        <taxon>Dermabacteraceae</taxon>
        <taxon>Brachybacterium</taxon>
    </lineage>
</organism>
<dbReference type="GeneID" id="303297840"/>
<feature type="region of interest" description="Disordered" evidence="4">
    <location>
        <begin position="329"/>
        <end position="351"/>
    </location>
</feature>
<dbReference type="EMBL" id="JBHSLN010000086">
    <property type="protein sequence ID" value="MFC5299108.1"/>
    <property type="molecule type" value="Genomic_DNA"/>
</dbReference>
<evidence type="ECO:0000313" key="7">
    <source>
        <dbReference type="Proteomes" id="UP001595937"/>
    </source>
</evidence>
<feature type="domain" description="ABC transporter" evidence="5">
    <location>
        <begin position="11"/>
        <end position="265"/>
    </location>
</feature>
<dbReference type="Gene3D" id="3.40.50.300">
    <property type="entry name" value="P-loop containing nucleotide triphosphate hydrolases"/>
    <property type="match status" value="1"/>
</dbReference>
<dbReference type="SMART" id="SM00382">
    <property type="entry name" value="AAA"/>
    <property type="match status" value="1"/>
</dbReference>
<evidence type="ECO:0000256" key="3">
    <source>
        <dbReference type="ARBA" id="ARBA00022840"/>
    </source>
</evidence>
<dbReference type="Proteomes" id="UP001595937">
    <property type="component" value="Unassembled WGS sequence"/>
</dbReference>
<evidence type="ECO:0000259" key="5">
    <source>
        <dbReference type="PROSITE" id="PS50893"/>
    </source>
</evidence>
<evidence type="ECO:0000313" key="6">
    <source>
        <dbReference type="EMBL" id="MFC5299108.1"/>
    </source>
</evidence>
<evidence type="ECO:0000256" key="2">
    <source>
        <dbReference type="ARBA" id="ARBA00022741"/>
    </source>
</evidence>
<evidence type="ECO:0000256" key="4">
    <source>
        <dbReference type="SAM" id="MobiDB-lite"/>
    </source>
</evidence>
<keyword evidence="2" id="KW-0547">Nucleotide-binding</keyword>
<name>A0ABW0FJA7_9MICO</name>
<evidence type="ECO:0000256" key="1">
    <source>
        <dbReference type="ARBA" id="ARBA00022448"/>
    </source>
</evidence>
<dbReference type="RefSeq" id="WP_343924641.1">
    <property type="nucleotide sequence ID" value="NZ_BAAAIR010000042.1"/>
</dbReference>
<dbReference type="PANTHER" id="PTHR43067">
    <property type="entry name" value="OLIGOPEPTIDE/DIPEPTIDE ABC TRANSPORTER, ATPASE SUBUNIT"/>
    <property type="match status" value="1"/>
</dbReference>
<accession>A0ABW0FJA7</accession>
<keyword evidence="3 6" id="KW-0067">ATP-binding</keyword>
<dbReference type="SUPFAM" id="SSF52540">
    <property type="entry name" value="P-loop containing nucleoside triphosphate hydrolases"/>
    <property type="match status" value="1"/>
</dbReference>